<organism evidence="1 2">
    <name type="scientific">Candidatus Thiomargarita nelsonii</name>
    <dbReference type="NCBI Taxonomy" id="1003181"/>
    <lineage>
        <taxon>Bacteria</taxon>
        <taxon>Pseudomonadati</taxon>
        <taxon>Pseudomonadota</taxon>
        <taxon>Gammaproteobacteria</taxon>
        <taxon>Thiotrichales</taxon>
        <taxon>Thiotrichaceae</taxon>
        <taxon>Thiomargarita</taxon>
    </lineage>
</organism>
<reference evidence="1 2" key="1">
    <citation type="journal article" date="2016" name="Front. Microbiol.">
        <title>Single-Cell (Meta-)Genomics of a Dimorphic Candidatus Thiomargarita nelsonii Reveals Genomic Plasticity.</title>
        <authorList>
            <person name="Flood B.E."/>
            <person name="Fliss P."/>
            <person name="Jones D.S."/>
            <person name="Dick G.J."/>
            <person name="Jain S."/>
            <person name="Kaster A.K."/>
            <person name="Winkel M."/>
            <person name="Mussmann M."/>
            <person name="Bailey J."/>
        </authorList>
    </citation>
    <scope>NUCLEOTIDE SEQUENCE [LARGE SCALE GENOMIC DNA]</scope>
    <source>
        <strain evidence="1">Hydrate Ridge</strain>
    </source>
</reference>
<dbReference type="AlphaFoldDB" id="A0A0A6P791"/>
<dbReference type="EMBL" id="JSZA02000199">
    <property type="protein sequence ID" value="KHD10017.1"/>
    <property type="molecule type" value="Genomic_DNA"/>
</dbReference>
<dbReference type="Proteomes" id="UP000030428">
    <property type="component" value="Unassembled WGS sequence"/>
</dbReference>
<sequence length="61" mass="7311">MKKRLVIDTNILIRFLTKDDPEQYQTVYALFQRQTETFLLTFDERFIKRSKGIGNCEVKLP</sequence>
<evidence type="ECO:0008006" key="3">
    <source>
        <dbReference type="Google" id="ProtNLM"/>
    </source>
</evidence>
<proteinExistence type="predicted"/>
<dbReference type="SUPFAM" id="SSF88723">
    <property type="entry name" value="PIN domain-like"/>
    <property type="match status" value="1"/>
</dbReference>
<accession>A0A0A6P791</accession>
<name>A0A0A6P791_9GAMM</name>
<gene>
    <name evidence="1" type="ORF">PN36_29220</name>
</gene>
<dbReference type="InterPro" id="IPR029060">
    <property type="entry name" value="PIN-like_dom_sf"/>
</dbReference>
<evidence type="ECO:0000313" key="1">
    <source>
        <dbReference type="EMBL" id="KHD10017.1"/>
    </source>
</evidence>
<keyword evidence="2" id="KW-1185">Reference proteome</keyword>
<evidence type="ECO:0000313" key="2">
    <source>
        <dbReference type="Proteomes" id="UP000030428"/>
    </source>
</evidence>
<comment type="caution">
    <text evidence="1">The sequence shown here is derived from an EMBL/GenBank/DDBJ whole genome shotgun (WGS) entry which is preliminary data.</text>
</comment>
<protein>
    <recommendedName>
        <fullName evidence="3">PIN domain-containing protein</fullName>
    </recommendedName>
</protein>